<dbReference type="AlphaFoldDB" id="A0A448ZFH3"/>
<sequence>MGISMCISMGSPACDPHHGGVAIAVAVAINVIAIDAIGTAIDAIATDDIPTDDIRARQLPHLLGLPEGHLPAVPLHVQGGVVIEEGPLVGPDGLPAIGDPPGQVPEADLPVGLAALLGHGRVDHDVLDGEDGFGHGSLLREAADDAGPGVLEEDVVGAQGALGLVLGFLPARRPAPVVPKRARKARWVRQREKQEQGQVQMRIRCSWRKLRGPGKPLLRGPWGWQS</sequence>
<name>A0A448ZFH3_9STRA</name>
<gene>
    <name evidence="1" type="ORF">PSNMU_V1.4_AUG-EV-PASAV3_0076810</name>
</gene>
<reference evidence="1 2" key="1">
    <citation type="submission" date="2019-01" db="EMBL/GenBank/DDBJ databases">
        <authorList>
            <person name="Ferrante I. M."/>
        </authorList>
    </citation>
    <scope>NUCLEOTIDE SEQUENCE [LARGE SCALE GENOMIC DNA]</scope>
    <source>
        <strain evidence="1 2">B856</strain>
    </source>
</reference>
<dbReference type="EMBL" id="CAACVS010000306">
    <property type="protein sequence ID" value="VEU40784.1"/>
    <property type="molecule type" value="Genomic_DNA"/>
</dbReference>
<protein>
    <submittedName>
        <fullName evidence="1">Uncharacterized protein</fullName>
    </submittedName>
</protein>
<evidence type="ECO:0000313" key="1">
    <source>
        <dbReference type="EMBL" id="VEU40784.1"/>
    </source>
</evidence>
<evidence type="ECO:0000313" key="2">
    <source>
        <dbReference type="Proteomes" id="UP000291116"/>
    </source>
</evidence>
<accession>A0A448ZFH3</accession>
<organism evidence="1 2">
    <name type="scientific">Pseudo-nitzschia multistriata</name>
    <dbReference type="NCBI Taxonomy" id="183589"/>
    <lineage>
        <taxon>Eukaryota</taxon>
        <taxon>Sar</taxon>
        <taxon>Stramenopiles</taxon>
        <taxon>Ochrophyta</taxon>
        <taxon>Bacillariophyta</taxon>
        <taxon>Bacillariophyceae</taxon>
        <taxon>Bacillariophycidae</taxon>
        <taxon>Bacillariales</taxon>
        <taxon>Bacillariaceae</taxon>
        <taxon>Pseudo-nitzschia</taxon>
    </lineage>
</organism>
<keyword evidence="2" id="KW-1185">Reference proteome</keyword>
<proteinExistence type="predicted"/>
<dbReference type="Proteomes" id="UP000291116">
    <property type="component" value="Unassembled WGS sequence"/>
</dbReference>